<dbReference type="Pfam" id="PF21345">
    <property type="entry name" value="PcRGLX_2nd"/>
    <property type="match status" value="1"/>
</dbReference>
<comment type="caution">
    <text evidence="5">The sequence shown here is derived from an EMBL/GenBank/DDBJ whole genome shotgun (WGS) entry which is preliminary data.</text>
</comment>
<accession>A0A846N0X3</accession>
<dbReference type="AlphaFoldDB" id="A0A846N0X3"/>
<dbReference type="Pfam" id="PF21346">
    <property type="entry name" value="PcRGLX_3rd"/>
    <property type="match status" value="1"/>
</dbReference>
<dbReference type="PANTHER" id="PTHR40081">
    <property type="entry name" value="CONCANAVALIN A-LIKE LECTIN/GLUCANASE"/>
    <property type="match status" value="1"/>
</dbReference>
<feature type="signal peptide" evidence="1">
    <location>
        <begin position="1"/>
        <end position="23"/>
    </location>
</feature>
<dbReference type="PANTHER" id="PTHR40081:SF1">
    <property type="entry name" value="TAT PATHWAY SIGNAL SEQUENCE DOMAIN PROTEIN"/>
    <property type="match status" value="1"/>
</dbReference>
<evidence type="ECO:0000313" key="5">
    <source>
        <dbReference type="EMBL" id="NIK89139.1"/>
    </source>
</evidence>
<protein>
    <recommendedName>
        <fullName evidence="7">Tat pathway signal sequence domain protein</fullName>
    </recommendedName>
</protein>
<reference evidence="5 6" key="1">
    <citation type="submission" date="2020-03" db="EMBL/GenBank/DDBJ databases">
        <title>Genomic Encyclopedia of Type Strains, Phase IV (KMG-IV): sequencing the most valuable type-strain genomes for metagenomic binning, comparative biology and taxonomic classification.</title>
        <authorList>
            <person name="Goeker M."/>
        </authorList>
    </citation>
    <scope>NUCLEOTIDE SEQUENCE [LARGE SCALE GENOMIC DNA]</scope>
    <source>
        <strain evidence="5 6">DSM 19867</strain>
    </source>
</reference>
<evidence type="ECO:0000259" key="3">
    <source>
        <dbReference type="Pfam" id="PF21345"/>
    </source>
</evidence>
<dbReference type="PROSITE" id="PS51318">
    <property type="entry name" value="TAT"/>
    <property type="match status" value="1"/>
</dbReference>
<name>A0A846N0X3_9PROT</name>
<feature type="domain" description="PcRGLX/YetA-like N-terminal RIFT barrel" evidence="2">
    <location>
        <begin position="40"/>
        <end position="110"/>
    </location>
</feature>
<dbReference type="RefSeq" id="WP_167083254.1">
    <property type="nucleotide sequence ID" value="NZ_BAAADC010000001.1"/>
</dbReference>
<organism evidence="5 6">
    <name type="scientific">Rhizomicrobium palustre</name>
    <dbReference type="NCBI Taxonomy" id="189966"/>
    <lineage>
        <taxon>Bacteria</taxon>
        <taxon>Pseudomonadati</taxon>
        <taxon>Pseudomonadota</taxon>
        <taxon>Alphaproteobacteria</taxon>
        <taxon>Micropepsales</taxon>
        <taxon>Micropepsaceae</taxon>
        <taxon>Rhizomicrobium</taxon>
    </lineage>
</organism>
<dbReference type="InterPro" id="IPR045793">
    <property type="entry name" value="PcRGLX/YetA-like"/>
</dbReference>
<feature type="domain" description="PcRGLX/YetA-like central beta-sandwich" evidence="3">
    <location>
        <begin position="129"/>
        <end position="476"/>
    </location>
</feature>
<gene>
    <name evidence="5" type="ORF">FHS83_002457</name>
</gene>
<evidence type="ECO:0000313" key="6">
    <source>
        <dbReference type="Proteomes" id="UP000570514"/>
    </source>
</evidence>
<feature type="chain" id="PRO_5032302654" description="Tat pathway signal sequence domain protein" evidence="1">
    <location>
        <begin position="24"/>
        <end position="905"/>
    </location>
</feature>
<keyword evidence="1" id="KW-0732">Signal</keyword>
<evidence type="ECO:0000259" key="4">
    <source>
        <dbReference type="Pfam" id="PF21346"/>
    </source>
</evidence>
<dbReference type="InterPro" id="IPR048331">
    <property type="entry name" value="PcRGLX/YetA_3rd"/>
</dbReference>
<evidence type="ECO:0000256" key="1">
    <source>
        <dbReference type="SAM" id="SignalP"/>
    </source>
</evidence>
<feature type="domain" description="PcRGLX/YetA-like C-terminal alpha/alpha toroid" evidence="4">
    <location>
        <begin position="482"/>
        <end position="892"/>
    </location>
</feature>
<dbReference type="EMBL" id="JAASRM010000001">
    <property type="protein sequence ID" value="NIK89139.1"/>
    <property type="molecule type" value="Genomic_DNA"/>
</dbReference>
<evidence type="ECO:0000259" key="2">
    <source>
        <dbReference type="Pfam" id="PF19501"/>
    </source>
</evidence>
<keyword evidence="6" id="KW-1185">Reference proteome</keyword>
<dbReference type="Pfam" id="PF19501">
    <property type="entry name" value="PcRGLX_1st"/>
    <property type="match status" value="1"/>
</dbReference>
<dbReference type="InterPro" id="IPR048330">
    <property type="entry name" value="PcRGLX/YetA_2nd"/>
</dbReference>
<sequence length="905" mass="99639">MKKDLTTVSRRAALQIGAGLAMAAQASGPASARPHKAVSPVSVSWLDGAPNADAAAVWGCPWPQGALPKSTRFHLSGEKAGGVPLQSWPLAYWPDGSLKWTGHAACVPKGAGKLAVAPGTPLRPDDALVVDKADGKIRIRSGSLLLVLPMKGPVLIETVALDGKVLARQGRLNVLRRDRAETGEGATQTDGFSGEIEAAVIEQSGPVRAVVRFDGHYSNGARRWLPFSVRLSLIAGSNSLKLAHSFVFDSDGQKDFISGMGLKFDVPLADELHNRHIRFGGDKGGVWAEAVRNLPGWAEKKFAYAAQFRTQLDGRKVPALAEMDEKSRGQLQSVAAWGDFKLTQLSPDHFAISKRTTSKACWLSADHGKRASGLAYIGGVSGGVVFGQEDFWQCHPSALEITGARGEAATAAIWFWSSDAPAMDMRHYDTEGHGLEINYEDVQPGHSTPLGVARTTTAVLRFVSSTPSRREFSAMSKNHGKPPVLLADREAIHAAGVFGCWSLVDRSTPEKAEVEDKLAALTSFYEKEIDRRQWYGFWNYGDVCHSYDSDRHSWRYDVGGYAWANSELVPDLWFWYAFLRSGKPELFRMAEAMTRHTSEVDTYHIGPFAMLGSRHNVVHWGCGAKEARISQALLRRMYYYLTADERTGDIMAAMVDADSALVANDPLREILPPSAYPTHARSGPDWFAFASNWFTAWERTGETRWRDKILTGMKDLAAMPDGLFSGTPFGYDPATGHLHDLGLAFKYSYHLATIFGGAEFMFELLPLLPHKEFAEAWLRYCQYYNAPEEERRRVINPAATNKHFGYPAWHARLTAYAAKMKGDSALAQRAWDEVFYGAGQMPSSHSPLQIDKVAPPEVLDDLEEMPWLGGTNHASQWSLNLMALLALVPEAAPKDLRGVWKPQKL</sequence>
<dbReference type="Proteomes" id="UP000570514">
    <property type="component" value="Unassembled WGS sequence"/>
</dbReference>
<dbReference type="InterPro" id="IPR048329">
    <property type="entry name" value="PcRGLX_1st"/>
</dbReference>
<evidence type="ECO:0008006" key="7">
    <source>
        <dbReference type="Google" id="ProtNLM"/>
    </source>
</evidence>
<proteinExistence type="predicted"/>
<dbReference type="InterPro" id="IPR006311">
    <property type="entry name" value="TAT_signal"/>
</dbReference>